<sequence length="579" mass="60274">MTGPLRRRLTTALAALLVVAGLAGCASVPQGSSVQVLRKVPVGGAPALPPGPADGTNPLDLVRGFVYASGSSTDRHGAARRFLGSGAASWDDGAALTVLDEQFDTVYAPQLADHDRDTTVVRIRGTQVGTLTPNGAFQPDESPVEVDVTVTRHDGQWRISRPPDGVLVRLSDFRSNYRTVKTYFIDPARGLAVPDVRYLPVVPARAQASRAVELLLNGPSAALTGAATSELPPGARLRSNVAETPDGAVLVDLTQVGTLDGAARRRLAAQVVLTLSEVNVGRIRLLVDGAPLLPGDIDLTRDDVTALSAGVDPRAVPQGLVVAGGRVRQLTSGEPGSPIPGQAGNGDLEVLSAATTVDGRTLAVVSRESGRPLLRIGSPDGPLQAVALDATSMTRPSCTATGEEVWTVLDGTTVARVLLGPTGEPRIGRVDGAELADLGVIQDLRLSRDGMRVAAVVGGKLVTAVVARRDGEAVIRNARVLRPGELGEVVAVDWRAPESVLVANNRADRPVMMVTVDGLAVQTIPSINLTPPLRAVTAFPGRALLVADQGGVWSFSSGELDTWRQVLGGVPEAIPFYPG</sequence>
<dbReference type="InterPro" id="IPR018910">
    <property type="entry name" value="LpqB_C"/>
</dbReference>
<evidence type="ECO:0000259" key="2">
    <source>
        <dbReference type="SMART" id="SM00909"/>
    </source>
</evidence>
<dbReference type="RefSeq" id="WP_051232529.1">
    <property type="nucleotide sequence ID" value="NZ_AUII01000005.1"/>
</dbReference>
<feature type="chain" id="PRO_5021904855" evidence="1">
    <location>
        <begin position="26"/>
        <end position="579"/>
    </location>
</feature>
<dbReference type="OrthoDB" id="3226781at2"/>
<dbReference type="PROSITE" id="PS51257">
    <property type="entry name" value="PROKAR_LIPOPROTEIN"/>
    <property type="match status" value="1"/>
</dbReference>
<dbReference type="AlphaFoldDB" id="A0A511CWJ1"/>
<dbReference type="InterPro" id="IPR019606">
    <property type="entry name" value="GerMN"/>
</dbReference>
<keyword evidence="1" id="KW-0732">Signal</keyword>
<dbReference type="Pfam" id="PF10647">
    <property type="entry name" value="Gmad1"/>
    <property type="match status" value="1"/>
</dbReference>
<name>A0A511CWJ1_9PSEU</name>
<proteinExistence type="predicted"/>
<keyword evidence="3" id="KW-0449">Lipoprotein</keyword>
<feature type="signal peptide" evidence="1">
    <location>
        <begin position="1"/>
        <end position="25"/>
    </location>
</feature>
<dbReference type="Pfam" id="PF25976">
    <property type="entry name" value="LpqB_N"/>
    <property type="match status" value="1"/>
</dbReference>
<evidence type="ECO:0000313" key="3">
    <source>
        <dbReference type="EMBL" id="GEL16940.1"/>
    </source>
</evidence>
<reference evidence="3 4" key="1">
    <citation type="submission" date="2019-07" db="EMBL/GenBank/DDBJ databases">
        <title>Whole genome shotgun sequence of Pseudonocardia asaccharolytica NBRC 16224.</title>
        <authorList>
            <person name="Hosoyama A."/>
            <person name="Uohara A."/>
            <person name="Ohji S."/>
            <person name="Ichikawa N."/>
        </authorList>
    </citation>
    <scope>NUCLEOTIDE SEQUENCE [LARGE SCALE GENOMIC DNA]</scope>
    <source>
        <strain evidence="3 4">NBRC 16224</strain>
    </source>
</reference>
<organism evidence="3 4">
    <name type="scientific">Pseudonocardia asaccharolytica DSM 44247 = NBRC 16224</name>
    <dbReference type="NCBI Taxonomy" id="1123024"/>
    <lineage>
        <taxon>Bacteria</taxon>
        <taxon>Bacillati</taxon>
        <taxon>Actinomycetota</taxon>
        <taxon>Actinomycetes</taxon>
        <taxon>Pseudonocardiales</taxon>
        <taxon>Pseudonocardiaceae</taxon>
        <taxon>Pseudonocardia</taxon>
    </lineage>
</organism>
<dbReference type="Pfam" id="PF10646">
    <property type="entry name" value="Germane"/>
    <property type="match status" value="1"/>
</dbReference>
<evidence type="ECO:0000256" key="1">
    <source>
        <dbReference type="SAM" id="SignalP"/>
    </source>
</evidence>
<dbReference type="SMART" id="SM00909">
    <property type="entry name" value="Germane"/>
    <property type="match status" value="1"/>
</dbReference>
<dbReference type="InterPro" id="IPR059026">
    <property type="entry name" value="LpqB_N"/>
</dbReference>
<gene>
    <name evidence="3" type="ORF">PA7_07770</name>
</gene>
<dbReference type="STRING" id="1123024.GCA_000423625_01519"/>
<protein>
    <submittedName>
        <fullName evidence="3">Lipoprotein</fullName>
    </submittedName>
</protein>
<accession>A0A511CWJ1</accession>
<dbReference type="SUPFAM" id="SSF101898">
    <property type="entry name" value="NHL repeat"/>
    <property type="match status" value="1"/>
</dbReference>
<comment type="caution">
    <text evidence="3">The sequence shown here is derived from an EMBL/GenBank/DDBJ whole genome shotgun (WGS) entry which is preliminary data.</text>
</comment>
<dbReference type="Proteomes" id="UP000321328">
    <property type="component" value="Unassembled WGS sequence"/>
</dbReference>
<feature type="domain" description="GerMN" evidence="2">
    <location>
        <begin position="208"/>
        <end position="296"/>
    </location>
</feature>
<dbReference type="EMBL" id="BJVI01000005">
    <property type="protein sequence ID" value="GEL16940.1"/>
    <property type="molecule type" value="Genomic_DNA"/>
</dbReference>
<evidence type="ECO:0000313" key="4">
    <source>
        <dbReference type="Proteomes" id="UP000321328"/>
    </source>
</evidence>
<keyword evidence="4" id="KW-1185">Reference proteome</keyword>